<gene>
    <name evidence="3" type="ORF">J437_LFUL014848</name>
</gene>
<accession>A0A8K0KGW6</accession>
<dbReference type="InterPro" id="IPR048371">
    <property type="entry name" value="ZNHIT3_C"/>
</dbReference>
<sequence>MRKIKCKLCSIEKPKYKCPSCRIHYCSIPCYQQHKNSCCSPAKDSKDEQAPRRKSYLYPTDDTVPIDKMSLIGESEKVREILKDRFLRDLLLHVNTSSDPSIAVQNAMQVPEFVQFVDECLSIVEPE</sequence>
<name>A0A8K0KGW6_LADFU</name>
<comment type="caution">
    <text evidence="3">The sequence shown here is derived from an EMBL/GenBank/DDBJ whole genome shotgun (WGS) entry which is preliminary data.</text>
</comment>
<dbReference type="Pfam" id="PF21373">
    <property type="entry name" value="ZNHIT3_C"/>
    <property type="match status" value="1"/>
</dbReference>
<dbReference type="AlphaFoldDB" id="A0A8K0KGW6"/>
<dbReference type="OrthoDB" id="18412at2759"/>
<dbReference type="Gene3D" id="3.30.60.190">
    <property type="match status" value="1"/>
</dbReference>
<keyword evidence="1" id="KW-0863">Zinc-finger</keyword>
<dbReference type="GO" id="GO:0008270">
    <property type="term" value="F:zinc ion binding"/>
    <property type="evidence" value="ECO:0007669"/>
    <property type="project" value="UniProtKB-UniRule"/>
</dbReference>
<organism evidence="3 4">
    <name type="scientific">Ladona fulva</name>
    <name type="common">Scarce chaser dragonfly</name>
    <name type="synonym">Libellula fulva</name>
    <dbReference type="NCBI Taxonomy" id="123851"/>
    <lineage>
        <taxon>Eukaryota</taxon>
        <taxon>Metazoa</taxon>
        <taxon>Ecdysozoa</taxon>
        <taxon>Arthropoda</taxon>
        <taxon>Hexapoda</taxon>
        <taxon>Insecta</taxon>
        <taxon>Pterygota</taxon>
        <taxon>Palaeoptera</taxon>
        <taxon>Odonata</taxon>
        <taxon>Epiprocta</taxon>
        <taxon>Anisoptera</taxon>
        <taxon>Libelluloidea</taxon>
        <taxon>Libellulidae</taxon>
        <taxon>Ladona</taxon>
    </lineage>
</organism>
<reference evidence="3" key="2">
    <citation type="submission" date="2017-10" db="EMBL/GenBank/DDBJ databases">
        <title>Ladona fulva Genome sequencing and assembly.</title>
        <authorList>
            <person name="Murali S."/>
            <person name="Richards S."/>
            <person name="Bandaranaike D."/>
            <person name="Bellair M."/>
            <person name="Blankenburg K."/>
            <person name="Chao H."/>
            <person name="Dinh H."/>
            <person name="Doddapaneni H."/>
            <person name="Dugan-Rocha S."/>
            <person name="Elkadiri S."/>
            <person name="Gnanaolivu R."/>
            <person name="Hernandez B."/>
            <person name="Skinner E."/>
            <person name="Javaid M."/>
            <person name="Lee S."/>
            <person name="Li M."/>
            <person name="Ming W."/>
            <person name="Munidasa M."/>
            <person name="Muniz J."/>
            <person name="Nguyen L."/>
            <person name="Hughes D."/>
            <person name="Osuji N."/>
            <person name="Pu L.-L."/>
            <person name="Puazo M."/>
            <person name="Qu C."/>
            <person name="Quiroz J."/>
            <person name="Raj R."/>
            <person name="Weissenberger G."/>
            <person name="Xin Y."/>
            <person name="Zou X."/>
            <person name="Han Y."/>
            <person name="Worley K."/>
            <person name="Muzny D."/>
            <person name="Gibbs R."/>
        </authorList>
    </citation>
    <scope>NUCLEOTIDE SEQUENCE</scope>
    <source>
        <strain evidence="3">Sampled in the wild</strain>
    </source>
</reference>
<dbReference type="SUPFAM" id="SSF144232">
    <property type="entry name" value="HIT/MYND zinc finger-like"/>
    <property type="match status" value="1"/>
</dbReference>
<dbReference type="EMBL" id="KZ308777">
    <property type="protein sequence ID" value="KAG8234098.1"/>
    <property type="molecule type" value="Genomic_DNA"/>
</dbReference>
<evidence type="ECO:0000256" key="1">
    <source>
        <dbReference type="PROSITE-ProRule" id="PRU00453"/>
    </source>
</evidence>
<dbReference type="Proteomes" id="UP000792457">
    <property type="component" value="Unassembled WGS sequence"/>
</dbReference>
<reference evidence="3" key="1">
    <citation type="submission" date="2013-04" db="EMBL/GenBank/DDBJ databases">
        <authorList>
            <person name="Qu J."/>
            <person name="Murali S.C."/>
            <person name="Bandaranaike D."/>
            <person name="Bellair M."/>
            <person name="Blankenburg K."/>
            <person name="Chao H."/>
            <person name="Dinh H."/>
            <person name="Doddapaneni H."/>
            <person name="Downs B."/>
            <person name="Dugan-Rocha S."/>
            <person name="Elkadiri S."/>
            <person name="Gnanaolivu R.D."/>
            <person name="Hernandez B."/>
            <person name="Javaid M."/>
            <person name="Jayaseelan J.C."/>
            <person name="Lee S."/>
            <person name="Li M."/>
            <person name="Ming W."/>
            <person name="Munidasa M."/>
            <person name="Muniz J."/>
            <person name="Nguyen L."/>
            <person name="Ongeri F."/>
            <person name="Osuji N."/>
            <person name="Pu L.-L."/>
            <person name="Puazo M."/>
            <person name="Qu C."/>
            <person name="Quiroz J."/>
            <person name="Raj R."/>
            <person name="Weissenberger G."/>
            <person name="Xin Y."/>
            <person name="Zou X."/>
            <person name="Han Y."/>
            <person name="Richards S."/>
            <person name="Worley K."/>
            <person name="Muzny D."/>
            <person name="Gibbs R."/>
        </authorList>
    </citation>
    <scope>NUCLEOTIDE SEQUENCE</scope>
    <source>
        <strain evidence="3">Sampled in the wild</strain>
    </source>
</reference>
<protein>
    <recommendedName>
        <fullName evidence="2">HIT-type domain-containing protein</fullName>
    </recommendedName>
</protein>
<keyword evidence="1" id="KW-0862">Zinc</keyword>
<evidence type="ECO:0000259" key="2">
    <source>
        <dbReference type="PROSITE" id="PS51083"/>
    </source>
</evidence>
<dbReference type="InterPro" id="IPR007529">
    <property type="entry name" value="Znf_HIT"/>
</dbReference>
<proteinExistence type="predicted"/>
<dbReference type="Pfam" id="PF04438">
    <property type="entry name" value="zf-HIT"/>
    <property type="match status" value="1"/>
</dbReference>
<evidence type="ECO:0000313" key="4">
    <source>
        <dbReference type="Proteomes" id="UP000792457"/>
    </source>
</evidence>
<dbReference type="PROSITE" id="PS51083">
    <property type="entry name" value="ZF_HIT"/>
    <property type="match status" value="1"/>
</dbReference>
<dbReference type="CDD" id="cd23024">
    <property type="entry name" value="zf-HIT_ZNHIT2-3"/>
    <property type="match status" value="1"/>
</dbReference>
<feature type="domain" description="HIT-type" evidence="2">
    <location>
        <begin position="6"/>
        <end position="39"/>
    </location>
</feature>
<keyword evidence="1" id="KW-0479">Metal-binding</keyword>
<evidence type="ECO:0000313" key="3">
    <source>
        <dbReference type="EMBL" id="KAG8234098.1"/>
    </source>
</evidence>
<keyword evidence="4" id="KW-1185">Reference proteome</keyword>